<organism evidence="1">
    <name type="scientific">Salmonella enterica</name>
    <name type="common">Salmonella choleraesuis</name>
    <dbReference type="NCBI Taxonomy" id="28901"/>
    <lineage>
        <taxon>Bacteria</taxon>
        <taxon>Pseudomonadati</taxon>
        <taxon>Pseudomonadota</taxon>
        <taxon>Gammaproteobacteria</taxon>
        <taxon>Enterobacterales</taxon>
        <taxon>Enterobacteriaceae</taxon>
        <taxon>Salmonella</taxon>
    </lineage>
</organism>
<name>A0A3U8NI97_SALER</name>
<dbReference type="EMBL" id="RSTW01000040">
    <property type="protein sequence ID" value="MIT46883.1"/>
    <property type="molecule type" value="Genomic_DNA"/>
</dbReference>
<dbReference type="Proteomes" id="UP000885418">
    <property type="component" value="Unassembled WGS sequence"/>
</dbReference>
<gene>
    <name evidence="1" type="ORF">ATQ15_25880</name>
</gene>
<sequence>EDYWLEMSYREAGEGSYVFSGHVKGHPERMLKACAVFLTPLLK</sequence>
<proteinExistence type="predicted"/>
<accession>A0A3U8NI97</accession>
<reference evidence="1" key="1">
    <citation type="submission" date="2018-07" db="EMBL/GenBank/DDBJ databases">
        <authorList>
            <consortium name="GenomeTrakr network: Whole genome sequencing for foodborne pathogen traceback"/>
        </authorList>
    </citation>
    <scope>NUCLEOTIDE SEQUENCE [LARGE SCALE GENOMIC DNA]</scope>
    <source>
        <strain evidence="1">CFSAN034452</strain>
    </source>
</reference>
<evidence type="ECO:0000313" key="1">
    <source>
        <dbReference type="EMBL" id="MIT46883.1"/>
    </source>
</evidence>
<comment type="caution">
    <text evidence="1">The sequence shown here is derived from an EMBL/GenBank/DDBJ whole genome shotgun (WGS) entry which is preliminary data.</text>
</comment>
<dbReference type="AlphaFoldDB" id="A0A3U8NI97"/>
<protein>
    <submittedName>
        <fullName evidence="1">Nucleoside transporter</fullName>
    </submittedName>
</protein>
<feature type="non-terminal residue" evidence="1">
    <location>
        <position position="1"/>
    </location>
</feature>